<accession>A0A644Y7K9</accession>
<dbReference type="PANTHER" id="PTHR35090:SF2">
    <property type="entry name" value="ARSR FAMILY TRANSCRIPTIONAL REGULATOR"/>
    <property type="match status" value="1"/>
</dbReference>
<feature type="domain" description="4-vinyl reductase 4VR" evidence="1">
    <location>
        <begin position="134"/>
        <end position="196"/>
    </location>
</feature>
<proteinExistence type="predicted"/>
<reference evidence="2" key="1">
    <citation type="submission" date="2019-08" db="EMBL/GenBank/DDBJ databases">
        <authorList>
            <person name="Kucharzyk K."/>
            <person name="Murdoch R.W."/>
            <person name="Higgins S."/>
            <person name="Loffler F."/>
        </authorList>
    </citation>
    <scope>NUCLEOTIDE SEQUENCE</scope>
</reference>
<dbReference type="PANTHER" id="PTHR35090">
    <property type="entry name" value="DNA-DIRECTED RNA POLYMERASE SUBUNIT I"/>
    <property type="match status" value="1"/>
</dbReference>
<organism evidence="2">
    <name type="scientific">bioreactor metagenome</name>
    <dbReference type="NCBI Taxonomy" id="1076179"/>
    <lineage>
        <taxon>unclassified sequences</taxon>
        <taxon>metagenomes</taxon>
        <taxon>ecological metagenomes</taxon>
    </lineage>
</organism>
<dbReference type="InterPro" id="IPR004096">
    <property type="entry name" value="V4R"/>
</dbReference>
<dbReference type="EMBL" id="VSSQ01004144">
    <property type="protein sequence ID" value="MPM23928.1"/>
    <property type="molecule type" value="Genomic_DNA"/>
</dbReference>
<dbReference type="Gene3D" id="3.30.1380.20">
    <property type="entry name" value="Trafficking protein particle complex subunit 3"/>
    <property type="match status" value="1"/>
</dbReference>
<sequence>MEHYEKIKAIREKLGSLELGPETVEEMRRRMGEFPEVSGYFASCYEKYEKGEGIRPTLGNEMQIFYMRERQTLSFLLFPELLGVAYEIARAIGENICADQIKGLTLPEIMKSNEPIAQSHRYAYEEVVEADERHAVYRHYECADCYGIPNIGMKICAYEAGTAAGMFSAALGRPVRVTETKCCASGDPYCEFLVEVQE</sequence>
<dbReference type="AlphaFoldDB" id="A0A644Y7K9"/>
<comment type="caution">
    <text evidence="2">The sequence shown here is derived from an EMBL/GenBank/DDBJ whole genome shotgun (WGS) entry which is preliminary data.</text>
</comment>
<dbReference type="SMART" id="SM00989">
    <property type="entry name" value="V4R"/>
    <property type="match status" value="1"/>
</dbReference>
<dbReference type="InterPro" id="IPR024096">
    <property type="entry name" value="NO_sig/Golgi_transp_ligand-bd"/>
</dbReference>
<dbReference type="Pfam" id="PF02830">
    <property type="entry name" value="V4R"/>
    <property type="match status" value="1"/>
</dbReference>
<dbReference type="SUPFAM" id="SSF111126">
    <property type="entry name" value="Ligand-binding domain in the NO signalling and Golgi transport"/>
    <property type="match status" value="1"/>
</dbReference>
<evidence type="ECO:0000259" key="1">
    <source>
        <dbReference type="SMART" id="SM00989"/>
    </source>
</evidence>
<gene>
    <name evidence="2" type="ORF">SDC9_70405</name>
</gene>
<protein>
    <recommendedName>
        <fullName evidence="1">4-vinyl reductase 4VR domain-containing protein</fullName>
    </recommendedName>
</protein>
<name>A0A644Y7K9_9ZZZZ</name>
<evidence type="ECO:0000313" key="2">
    <source>
        <dbReference type="EMBL" id="MPM23928.1"/>
    </source>
</evidence>